<name>A0A4R8FTM0_9GAMM</name>
<accession>A0A4R8FTM0</accession>
<proteinExistence type="predicted"/>
<evidence type="ECO:0000313" key="2">
    <source>
        <dbReference type="Proteomes" id="UP000294489"/>
    </source>
</evidence>
<sequence length="66" mass="7298">MRTPNFDRDTFHDNVIARGKGAPTQEGYRLGARIIREWPGAYALAASEVVYQGMTTGMKGKLDHAC</sequence>
<gene>
    <name evidence="1" type="ORF">DFO67_11542</name>
</gene>
<reference evidence="1 2" key="1">
    <citation type="submission" date="2019-03" db="EMBL/GenBank/DDBJ databases">
        <title>Freshwater and sediment microbial communities from various areas in North America, analyzing microbe dynamics in response to fracking.</title>
        <authorList>
            <person name="Lamendella R."/>
        </authorList>
    </citation>
    <scope>NUCLEOTIDE SEQUENCE [LARGE SCALE GENOMIC DNA]</scope>
    <source>
        <strain evidence="1 2">6_TX</strain>
    </source>
</reference>
<evidence type="ECO:0000313" key="1">
    <source>
        <dbReference type="EMBL" id="TDX26777.1"/>
    </source>
</evidence>
<organism evidence="1 2">
    <name type="scientific">Modicisalibacter xianhensis</name>
    <dbReference type="NCBI Taxonomy" id="442341"/>
    <lineage>
        <taxon>Bacteria</taxon>
        <taxon>Pseudomonadati</taxon>
        <taxon>Pseudomonadota</taxon>
        <taxon>Gammaproteobacteria</taxon>
        <taxon>Oceanospirillales</taxon>
        <taxon>Halomonadaceae</taxon>
        <taxon>Modicisalibacter</taxon>
    </lineage>
</organism>
<comment type="caution">
    <text evidence="1">The sequence shown here is derived from an EMBL/GenBank/DDBJ whole genome shotgun (WGS) entry which is preliminary data.</text>
</comment>
<dbReference type="Proteomes" id="UP000294489">
    <property type="component" value="Unassembled WGS sequence"/>
</dbReference>
<dbReference type="AlphaFoldDB" id="A0A4R8FTM0"/>
<dbReference type="EMBL" id="SOEC01000015">
    <property type="protein sequence ID" value="TDX26777.1"/>
    <property type="molecule type" value="Genomic_DNA"/>
</dbReference>
<protein>
    <submittedName>
        <fullName evidence="1">Uncharacterized protein</fullName>
    </submittedName>
</protein>